<dbReference type="Proteomes" id="UP000266841">
    <property type="component" value="Unassembled WGS sequence"/>
</dbReference>
<accession>K0SSP2</accession>
<dbReference type="AlphaFoldDB" id="K0SSP2"/>
<name>K0SSP2_THAOC</name>
<evidence type="ECO:0000313" key="2">
    <source>
        <dbReference type="Proteomes" id="UP000266841"/>
    </source>
</evidence>
<comment type="caution">
    <text evidence="1">The sequence shown here is derived from an EMBL/GenBank/DDBJ whole genome shotgun (WGS) entry which is preliminary data.</text>
</comment>
<proteinExistence type="predicted"/>
<reference evidence="1 2" key="1">
    <citation type="journal article" date="2012" name="Genome Biol.">
        <title>Genome and low-iron response of an oceanic diatom adapted to chronic iron limitation.</title>
        <authorList>
            <person name="Lommer M."/>
            <person name="Specht M."/>
            <person name="Roy A.S."/>
            <person name="Kraemer L."/>
            <person name="Andreson R."/>
            <person name="Gutowska M.A."/>
            <person name="Wolf J."/>
            <person name="Bergner S.V."/>
            <person name="Schilhabel M.B."/>
            <person name="Klostermeier U.C."/>
            <person name="Beiko R.G."/>
            <person name="Rosenstiel P."/>
            <person name="Hippler M."/>
            <person name="Laroche J."/>
        </authorList>
    </citation>
    <scope>NUCLEOTIDE SEQUENCE [LARGE SCALE GENOMIC DNA]</scope>
    <source>
        <strain evidence="1 2">CCMP1005</strain>
    </source>
</reference>
<gene>
    <name evidence="1" type="ORF">THAOC_10875</name>
</gene>
<sequence length="36" mass="4279">IILALHLEYDEDTFRRMKSRQVDQSDAPPDELLLSY</sequence>
<evidence type="ECO:0000313" key="1">
    <source>
        <dbReference type="EMBL" id="EJK67999.1"/>
    </source>
</evidence>
<organism evidence="1 2">
    <name type="scientific">Thalassiosira oceanica</name>
    <name type="common">Marine diatom</name>
    <dbReference type="NCBI Taxonomy" id="159749"/>
    <lineage>
        <taxon>Eukaryota</taxon>
        <taxon>Sar</taxon>
        <taxon>Stramenopiles</taxon>
        <taxon>Ochrophyta</taxon>
        <taxon>Bacillariophyta</taxon>
        <taxon>Coscinodiscophyceae</taxon>
        <taxon>Thalassiosirophycidae</taxon>
        <taxon>Thalassiosirales</taxon>
        <taxon>Thalassiosiraceae</taxon>
        <taxon>Thalassiosira</taxon>
    </lineage>
</organism>
<keyword evidence="2" id="KW-1185">Reference proteome</keyword>
<feature type="non-terminal residue" evidence="1">
    <location>
        <position position="1"/>
    </location>
</feature>
<dbReference type="EMBL" id="AGNL01012236">
    <property type="protein sequence ID" value="EJK67999.1"/>
    <property type="molecule type" value="Genomic_DNA"/>
</dbReference>
<protein>
    <submittedName>
        <fullName evidence="1">Uncharacterized protein</fullName>
    </submittedName>
</protein>